<evidence type="ECO:0000313" key="3">
    <source>
        <dbReference type="Proteomes" id="UP000188268"/>
    </source>
</evidence>
<keyword evidence="3" id="KW-1185">Reference proteome</keyword>
<reference evidence="2 3" key="1">
    <citation type="submission" date="2013-09" db="EMBL/GenBank/DDBJ databases">
        <title>Corchorus capsularis genome sequencing.</title>
        <authorList>
            <person name="Alam M."/>
            <person name="Haque M.S."/>
            <person name="Islam M.S."/>
            <person name="Emdad E.M."/>
            <person name="Islam M.M."/>
            <person name="Ahmed B."/>
            <person name="Halim A."/>
            <person name="Hossen Q.M.M."/>
            <person name="Hossain M.Z."/>
            <person name="Ahmed R."/>
            <person name="Khan M.M."/>
            <person name="Islam R."/>
            <person name="Rashid M.M."/>
            <person name="Khan S.A."/>
            <person name="Rahman M.S."/>
            <person name="Alam M."/>
        </authorList>
    </citation>
    <scope>NUCLEOTIDE SEQUENCE [LARGE SCALE GENOMIC DNA]</scope>
    <source>
        <strain evidence="3">cv. CVL-1</strain>
        <tissue evidence="2">Whole seedling</tissue>
    </source>
</reference>
<evidence type="ECO:0000313" key="2">
    <source>
        <dbReference type="EMBL" id="OMO98717.1"/>
    </source>
</evidence>
<dbReference type="AlphaFoldDB" id="A0A1R3JVN1"/>
<accession>A0A1R3JVN1</accession>
<protein>
    <submittedName>
        <fullName evidence="2">Uncharacterized protein</fullName>
    </submittedName>
</protein>
<feature type="compositionally biased region" description="Polar residues" evidence="1">
    <location>
        <begin position="12"/>
        <end position="22"/>
    </location>
</feature>
<feature type="compositionally biased region" description="Basic residues" evidence="1">
    <location>
        <begin position="23"/>
        <end position="38"/>
    </location>
</feature>
<gene>
    <name evidence="2" type="ORF">CCACVL1_04093</name>
</gene>
<sequence length="38" mass="4208">MGAAGTCRITKRQGSIWESSAKQKLKGSKPRGHERHQT</sequence>
<dbReference type="Gramene" id="OMO98717">
    <property type="protein sequence ID" value="OMO98717"/>
    <property type="gene ID" value="CCACVL1_04093"/>
</dbReference>
<organism evidence="2 3">
    <name type="scientific">Corchorus capsularis</name>
    <name type="common">Jute</name>
    <dbReference type="NCBI Taxonomy" id="210143"/>
    <lineage>
        <taxon>Eukaryota</taxon>
        <taxon>Viridiplantae</taxon>
        <taxon>Streptophyta</taxon>
        <taxon>Embryophyta</taxon>
        <taxon>Tracheophyta</taxon>
        <taxon>Spermatophyta</taxon>
        <taxon>Magnoliopsida</taxon>
        <taxon>eudicotyledons</taxon>
        <taxon>Gunneridae</taxon>
        <taxon>Pentapetalae</taxon>
        <taxon>rosids</taxon>
        <taxon>malvids</taxon>
        <taxon>Malvales</taxon>
        <taxon>Malvaceae</taxon>
        <taxon>Grewioideae</taxon>
        <taxon>Apeibeae</taxon>
        <taxon>Corchorus</taxon>
    </lineage>
</organism>
<feature type="region of interest" description="Disordered" evidence="1">
    <location>
        <begin position="1"/>
        <end position="38"/>
    </location>
</feature>
<name>A0A1R3JVN1_COCAP</name>
<dbReference type="EMBL" id="AWWV01007028">
    <property type="protein sequence ID" value="OMO98717.1"/>
    <property type="molecule type" value="Genomic_DNA"/>
</dbReference>
<evidence type="ECO:0000256" key="1">
    <source>
        <dbReference type="SAM" id="MobiDB-lite"/>
    </source>
</evidence>
<proteinExistence type="predicted"/>
<dbReference type="Proteomes" id="UP000188268">
    <property type="component" value="Unassembled WGS sequence"/>
</dbReference>
<comment type="caution">
    <text evidence="2">The sequence shown here is derived from an EMBL/GenBank/DDBJ whole genome shotgun (WGS) entry which is preliminary data.</text>
</comment>